<evidence type="ECO:0000256" key="4">
    <source>
        <dbReference type="ARBA" id="ARBA00022840"/>
    </source>
</evidence>
<keyword evidence="4 6" id="KW-0067">ATP-binding</keyword>
<evidence type="ECO:0000256" key="2">
    <source>
        <dbReference type="ARBA" id="ARBA00022694"/>
    </source>
</evidence>
<dbReference type="HAMAP" id="MF_01161">
    <property type="entry name" value="tRNA_Ile_lys_synt"/>
    <property type="match status" value="1"/>
</dbReference>
<dbReference type="Proteomes" id="UP001523401">
    <property type="component" value="Unassembled WGS sequence"/>
</dbReference>
<accession>A0ABT1CED6</accession>
<keyword evidence="9" id="KW-1185">Reference proteome</keyword>
<gene>
    <name evidence="6 8" type="primary">tilS</name>
    <name evidence="8" type="ORF">NF685_04120</name>
</gene>
<dbReference type="PANTHER" id="PTHR43033">
    <property type="entry name" value="TRNA(ILE)-LYSIDINE SYNTHASE-RELATED"/>
    <property type="match status" value="1"/>
</dbReference>
<feature type="binding site" evidence="6">
    <location>
        <begin position="21"/>
        <end position="26"/>
    </location>
    <ligand>
        <name>ATP</name>
        <dbReference type="ChEBI" id="CHEBI:30616"/>
    </ligand>
</feature>
<dbReference type="PANTHER" id="PTHR43033:SF5">
    <property type="entry name" value="TRNA(ILE)-LYSIDINE SYNTHETASE"/>
    <property type="match status" value="1"/>
</dbReference>
<keyword evidence="3 6" id="KW-0547">Nucleotide-binding</keyword>
<organism evidence="8 9">
    <name type="scientific">Asaia lannensis NBRC 102526</name>
    <dbReference type="NCBI Taxonomy" id="1307926"/>
    <lineage>
        <taxon>Bacteria</taxon>
        <taxon>Pseudomonadati</taxon>
        <taxon>Pseudomonadota</taxon>
        <taxon>Alphaproteobacteria</taxon>
        <taxon>Acetobacterales</taxon>
        <taxon>Acetobacteraceae</taxon>
        <taxon>Asaia</taxon>
    </lineage>
</organism>
<evidence type="ECO:0000256" key="3">
    <source>
        <dbReference type="ARBA" id="ARBA00022741"/>
    </source>
</evidence>
<keyword evidence="2 6" id="KW-0819">tRNA processing</keyword>
<evidence type="ECO:0000313" key="8">
    <source>
        <dbReference type="EMBL" id="MCO6159217.1"/>
    </source>
</evidence>
<dbReference type="EC" id="6.3.4.19" evidence="6"/>
<keyword evidence="6" id="KW-0963">Cytoplasm</keyword>
<comment type="similarity">
    <text evidence="6">Belongs to the tRNA(Ile)-lysidine synthase family.</text>
</comment>
<dbReference type="RefSeq" id="WP_252848820.1">
    <property type="nucleotide sequence ID" value="NZ_BAPW01000012.1"/>
</dbReference>
<feature type="domain" description="tRNA(Ile)-lysidine/2-thiocytidine synthase N-terminal" evidence="7">
    <location>
        <begin position="16"/>
        <end position="190"/>
    </location>
</feature>
<dbReference type="GO" id="GO:0032267">
    <property type="term" value="F:tRNA(Ile)-lysidine synthase activity"/>
    <property type="evidence" value="ECO:0007669"/>
    <property type="project" value="UniProtKB-EC"/>
</dbReference>
<comment type="caution">
    <text evidence="8">The sequence shown here is derived from an EMBL/GenBank/DDBJ whole genome shotgun (WGS) entry which is preliminary data.</text>
</comment>
<comment type="function">
    <text evidence="6">Ligates lysine onto the cytidine present at position 34 of the AUA codon-specific tRNA(Ile) that contains the anticodon CAU, in an ATP-dependent manner. Cytidine is converted to lysidine, thus changing the amino acid specificity of the tRNA from methionine to isoleucine.</text>
</comment>
<protein>
    <recommendedName>
        <fullName evidence="6">tRNA(Ile)-lysidine synthase</fullName>
        <ecNumber evidence="6">6.3.4.19</ecNumber>
    </recommendedName>
    <alternativeName>
        <fullName evidence="6">tRNA(Ile)-2-lysyl-cytidine synthase</fullName>
    </alternativeName>
    <alternativeName>
        <fullName evidence="6">tRNA(Ile)-lysidine synthetase</fullName>
    </alternativeName>
</protein>
<comment type="catalytic activity">
    <reaction evidence="5 6">
        <text>cytidine(34) in tRNA(Ile2) + L-lysine + ATP = lysidine(34) in tRNA(Ile2) + AMP + diphosphate + H(+)</text>
        <dbReference type="Rhea" id="RHEA:43744"/>
        <dbReference type="Rhea" id="RHEA-COMP:10625"/>
        <dbReference type="Rhea" id="RHEA-COMP:10670"/>
        <dbReference type="ChEBI" id="CHEBI:15378"/>
        <dbReference type="ChEBI" id="CHEBI:30616"/>
        <dbReference type="ChEBI" id="CHEBI:32551"/>
        <dbReference type="ChEBI" id="CHEBI:33019"/>
        <dbReference type="ChEBI" id="CHEBI:82748"/>
        <dbReference type="ChEBI" id="CHEBI:83665"/>
        <dbReference type="ChEBI" id="CHEBI:456215"/>
        <dbReference type="EC" id="6.3.4.19"/>
    </reaction>
</comment>
<sequence>MRKLGPFPADEPRFPIAIAVSGGADSLGLAFLLRRWRRAVIAFVVDHGLREASASEAGQTAERLATLDIPARILTLSGLSKTRRLQENARQARYEVLSRACAEHGALDLALGHHARDQAETFYLRRAHGSTPHGLAAMALARETPSVRYIRPLLSTDPARLRATLTAHGLEWIEDPSNQNMAFERVRIRNALGSGLSLYEALVQVRSHGQARLAQSARRARDLSQLCIDPLGFVVMPALPDDPVLLGQLWQMVSGQGYAPAPAALKALIAKPGPCTLAGGMLFAAGRLRGQREGGWCLAREAGAIRARCAAHSGTIWDGRFRIADAPRDGELEIACLGAESKRFRHHALPSRILAGLPGVWRGAQLIAVPPLNETIAQEHEPVTLQFSPRQTLTDRSLWV</sequence>
<comment type="subcellular location">
    <subcellularLocation>
        <location evidence="6">Cytoplasm</location>
    </subcellularLocation>
</comment>
<evidence type="ECO:0000313" key="9">
    <source>
        <dbReference type="Proteomes" id="UP001523401"/>
    </source>
</evidence>
<comment type="domain">
    <text evidence="6">The N-terminal region contains the highly conserved SGGXDS motif, predicted to be a P-loop motif involved in ATP binding.</text>
</comment>
<dbReference type="InterPro" id="IPR012795">
    <property type="entry name" value="tRNA_Ile_lys_synt_N"/>
</dbReference>
<dbReference type="CDD" id="cd01992">
    <property type="entry name" value="TilS_N"/>
    <property type="match status" value="1"/>
</dbReference>
<name>A0ABT1CED6_9PROT</name>
<dbReference type="SUPFAM" id="SSF52402">
    <property type="entry name" value="Adenine nucleotide alpha hydrolases-like"/>
    <property type="match status" value="1"/>
</dbReference>
<dbReference type="InterPro" id="IPR011063">
    <property type="entry name" value="TilS/TtcA_N"/>
</dbReference>
<evidence type="ECO:0000259" key="7">
    <source>
        <dbReference type="Pfam" id="PF01171"/>
    </source>
</evidence>
<dbReference type="Pfam" id="PF01171">
    <property type="entry name" value="ATP_bind_3"/>
    <property type="match status" value="1"/>
</dbReference>
<dbReference type="InterPro" id="IPR012094">
    <property type="entry name" value="tRNA_Ile_lys_synt"/>
</dbReference>
<dbReference type="NCBIfam" id="TIGR02432">
    <property type="entry name" value="lysidine_TilS_N"/>
    <property type="match status" value="1"/>
</dbReference>
<dbReference type="Gene3D" id="3.40.50.620">
    <property type="entry name" value="HUPs"/>
    <property type="match status" value="1"/>
</dbReference>
<reference evidence="8 9" key="1">
    <citation type="submission" date="2022-06" db="EMBL/GenBank/DDBJ databases">
        <title>Whole-genome of Asaia lannensis strain LMG 27011T.</title>
        <authorList>
            <person name="Sombolestani A."/>
        </authorList>
    </citation>
    <scope>NUCLEOTIDE SEQUENCE [LARGE SCALE GENOMIC DNA]</scope>
    <source>
        <strain evidence="8 9">NBRC 102526</strain>
    </source>
</reference>
<dbReference type="InterPro" id="IPR014729">
    <property type="entry name" value="Rossmann-like_a/b/a_fold"/>
</dbReference>
<evidence type="ECO:0000256" key="5">
    <source>
        <dbReference type="ARBA" id="ARBA00048539"/>
    </source>
</evidence>
<keyword evidence="1 6" id="KW-0436">Ligase</keyword>
<proteinExistence type="inferred from homology"/>
<evidence type="ECO:0000256" key="1">
    <source>
        <dbReference type="ARBA" id="ARBA00022598"/>
    </source>
</evidence>
<evidence type="ECO:0000256" key="6">
    <source>
        <dbReference type="HAMAP-Rule" id="MF_01161"/>
    </source>
</evidence>
<dbReference type="EMBL" id="JAMXQU010000002">
    <property type="protein sequence ID" value="MCO6159217.1"/>
    <property type="molecule type" value="Genomic_DNA"/>
</dbReference>